<feature type="compositionally biased region" description="Low complexity" evidence="1">
    <location>
        <begin position="50"/>
        <end position="62"/>
    </location>
</feature>
<organism evidence="2 3">
    <name type="scientific">Nesterenkonia halotolerans</name>
    <dbReference type="NCBI Taxonomy" id="225325"/>
    <lineage>
        <taxon>Bacteria</taxon>
        <taxon>Bacillati</taxon>
        <taxon>Actinomycetota</taxon>
        <taxon>Actinomycetes</taxon>
        <taxon>Micrococcales</taxon>
        <taxon>Micrococcaceae</taxon>
        <taxon>Nesterenkonia</taxon>
    </lineage>
</organism>
<dbReference type="EMBL" id="JADBEE010000001">
    <property type="protein sequence ID" value="MBE1514468.1"/>
    <property type="molecule type" value="Genomic_DNA"/>
</dbReference>
<evidence type="ECO:0000313" key="2">
    <source>
        <dbReference type="EMBL" id="MBE1514468.1"/>
    </source>
</evidence>
<evidence type="ECO:0000256" key="1">
    <source>
        <dbReference type="SAM" id="MobiDB-lite"/>
    </source>
</evidence>
<feature type="region of interest" description="Disordered" evidence="1">
    <location>
        <begin position="26"/>
        <end position="62"/>
    </location>
</feature>
<keyword evidence="3" id="KW-1185">Reference proteome</keyword>
<feature type="region of interest" description="Disordered" evidence="1">
    <location>
        <begin position="95"/>
        <end position="114"/>
    </location>
</feature>
<feature type="compositionally biased region" description="Basic and acidic residues" evidence="1">
    <location>
        <begin position="103"/>
        <end position="114"/>
    </location>
</feature>
<reference evidence="2 3" key="1">
    <citation type="submission" date="2020-10" db="EMBL/GenBank/DDBJ databases">
        <title>Sequencing the genomes of 1000 actinobacteria strains.</title>
        <authorList>
            <person name="Klenk H.-P."/>
        </authorList>
    </citation>
    <scope>NUCLEOTIDE SEQUENCE [LARGE SCALE GENOMIC DNA]</scope>
    <source>
        <strain evidence="2 3">DSM 15474</strain>
    </source>
</reference>
<name>A0ABR9J657_9MICC</name>
<comment type="caution">
    <text evidence="2">The sequence shown here is derived from an EMBL/GenBank/DDBJ whole genome shotgun (WGS) entry which is preliminary data.</text>
</comment>
<evidence type="ECO:0000313" key="3">
    <source>
        <dbReference type="Proteomes" id="UP000636579"/>
    </source>
</evidence>
<accession>A0ABR9J657</accession>
<protein>
    <submittedName>
        <fullName evidence="2">Uncharacterized protein</fullName>
    </submittedName>
</protein>
<gene>
    <name evidence="2" type="ORF">H4W26_001223</name>
</gene>
<sequence length="114" mass="12377">MPDGSEQDLLGWELYLTRLESWAAQLGHPAAQPQAEGRDGEGPDQSADVLSPESPLSGPLPGELQERARAVLDSLNRASERTRMARLDVGRQLSALRQVPPRDSGEARYLDTSG</sequence>
<dbReference type="RefSeq" id="WP_192591215.1">
    <property type="nucleotide sequence ID" value="NZ_JADBEE010000001.1"/>
</dbReference>
<dbReference type="Proteomes" id="UP000636579">
    <property type="component" value="Unassembled WGS sequence"/>
</dbReference>
<proteinExistence type="predicted"/>